<gene>
    <name evidence="1" type="ORF">A1OE_865</name>
</gene>
<accession>K7YR92</accession>
<protein>
    <submittedName>
        <fullName evidence="1">Uncharacterized protein</fullName>
    </submittedName>
</protein>
<dbReference type="KEGG" id="thal:A1OE_865"/>
<dbReference type="Proteomes" id="UP000010077">
    <property type="component" value="Chromosome"/>
</dbReference>
<proteinExistence type="predicted"/>
<dbReference type="HOGENOM" id="CLU_3077911_0_0_5"/>
<evidence type="ECO:0000313" key="2">
    <source>
        <dbReference type="Proteomes" id="UP000010077"/>
    </source>
</evidence>
<dbReference type="AlphaFoldDB" id="K7YR92"/>
<sequence length="52" mass="6574">MPRKFLIKYNFYYSSIRNSLSSYKVIKMQNIYLQYYDLFDFTRVRNNNKKFI</sequence>
<evidence type="ECO:0000313" key="1">
    <source>
        <dbReference type="EMBL" id="AFX99049.1"/>
    </source>
</evidence>
<keyword evidence="2" id="KW-1185">Reference proteome</keyword>
<dbReference type="EMBL" id="CP003539">
    <property type="protein sequence ID" value="AFX99049.1"/>
    <property type="molecule type" value="Genomic_DNA"/>
</dbReference>
<organism evidence="1 2">
    <name type="scientific">Candidatus Endolissoclinum faulkneri L2</name>
    <dbReference type="NCBI Taxonomy" id="1193729"/>
    <lineage>
        <taxon>Bacteria</taxon>
        <taxon>Pseudomonadati</taxon>
        <taxon>Pseudomonadota</taxon>
        <taxon>Alphaproteobacteria</taxon>
        <taxon>Rhodospirillales</taxon>
        <taxon>Rhodospirillaceae</taxon>
        <taxon>Candidatus Endolissoclinum</taxon>
    </lineage>
</organism>
<name>K7YR92_9PROT</name>
<reference evidence="1 2" key="1">
    <citation type="journal article" date="2012" name="Proc. Natl. Acad. Sci. U.S.A.">
        <title>Genome streamlining and chemical defense in a coral reef symbiosis.</title>
        <authorList>
            <person name="Kwan J.C."/>
            <person name="Donia M.S."/>
            <person name="Han A.W."/>
            <person name="Hirose E."/>
            <person name="Haygood M.G."/>
            <person name="Schmidt E.W."/>
        </authorList>
    </citation>
    <scope>NUCLEOTIDE SEQUENCE [LARGE SCALE GENOMIC DNA]</scope>
    <source>
        <strain evidence="1 2">L2</strain>
    </source>
</reference>